<comment type="subcellular location">
    <subcellularLocation>
        <location evidence="1">Nucleus</location>
    </subcellularLocation>
</comment>
<dbReference type="EMBL" id="CM029046">
    <property type="protein sequence ID" value="KAG2589113.1"/>
    <property type="molecule type" value="Genomic_DNA"/>
</dbReference>
<name>A0A8T0RX86_PANVG</name>
<dbReference type="GO" id="GO:0046983">
    <property type="term" value="F:protein dimerization activity"/>
    <property type="evidence" value="ECO:0007669"/>
    <property type="project" value="InterPro"/>
</dbReference>
<evidence type="ECO:0000259" key="9">
    <source>
        <dbReference type="Pfam" id="PF14372"/>
    </source>
</evidence>
<organism evidence="10 11">
    <name type="scientific">Panicum virgatum</name>
    <name type="common">Blackwell switchgrass</name>
    <dbReference type="NCBI Taxonomy" id="38727"/>
    <lineage>
        <taxon>Eukaryota</taxon>
        <taxon>Viridiplantae</taxon>
        <taxon>Streptophyta</taxon>
        <taxon>Embryophyta</taxon>
        <taxon>Tracheophyta</taxon>
        <taxon>Spermatophyta</taxon>
        <taxon>Magnoliopsida</taxon>
        <taxon>Liliopsida</taxon>
        <taxon>Poales</taxon>
        <taxon>Poaceae</taxon>
        <taxon>PACMAD clade</taxon>
        <taxon>Panicoideae</taxon>
        <taxon>Panicodae</taxon>
        <taxon>Paniceae</taxon>
        <taxon>Panicinae</taxon>
        <taxon>Panicum</taxon>
        <taxon>Panicum sect. Hiantes</taxon>
    </lineage>
</organism>
<feature type="compositionally biased region" description="Basic residues" evidence="7">
    <location>
        <begin position="8"/>
        <end position="18"/>
    </location>
</feature>
<dbReference type="InterPro" id="IPR052035">
    <property type="entry name" value="ZnF_BED_domain_contain"/>
</dbReference>
<dbReference type="InterPro" id="IPR008906">
    <property type="entry name" value="HATC_C_dom"/>
</dbReference>
<keyword evidence="3" id="KW-0863">Zinc-finger</keyword>
<dbReference type="GO" id="GO:0003677">
    <property type="term" value="F:DNA binding"/>
    <property type="evidence" value="ECO:0007669"/>
    <property type="project" value="UniProtKB-KW"/>
</dbReference>
<proteinExistence type="predicted"/>
<comment type="caution">
    <text evidence="10">The sequence shown here is derived from an EMBL/GenBank/DDBJ whole genome shotgun (WGS) entry which is preliminary data.</text>
</comment>
<feature type="domain" description="HAT C-terminal dimerisation" evidence="8">
    <location>
        <begin position="651"/>
        <end position="733"/>
    </location>
</feature>
<dbReference type="Proteomes" id="UP000823388">
    <property type="component" value="Chromosome 5N"/>
</dbReference>
<evidence type="ECO:0000256" key="5">
    <source>
        <dbReference type="ARBA" id="ARBA00023125"/>
    </source>
</evidence>
<evidence type="ECO:0000256" key="2">
    <source>
        <dbReference type="ARBA" id="ARBA00022723"/>
    </source>
</evidence>
<dbReference type="GO" id="GO:0008270">
    <property type="term" value="F:zinc ion binding"/>
    <property type="evidence" value="ECO:0007669"/>
    <property type="project" value="UniProtKB-KW"/>
</dbReference>
<evidence type="ECO:0000256" key="7">
    <source>
        <dbReference type="SAM" id="MobiDB-lite"/>
    </source>
</evidence>
<evidence type="ECO:0000256" key="1">
    <source>
        <dbReference type="ARBA" id="ARBA00004123"/>
    </source>
</evidence>
<dbReference type="SUPFAM" id="SSF53098">
    <property type="entry name" value="Ribonuclease H-like"/>
    <property type="match status" value="1"/>
</dbReference>
<dbReference type="SMART" id="SM00614">
    <property type="entry name" value="ZnF_BED"/>
    <property type="match status" value="1"/>
</dbReference>
<evidence type="ECO:0008006" key="12">
    <source>
        <dbReference type="Google" id="ProtNLM"/>
    </source>
</evidence>
<gene>
    <name evidence="10" type="ORF">PVAP13_5NG226581</name>
</gene>
<accession>A0A8T0RX86</accession>
<protein>
    <recommendedName>
        <fullName evidence="12">Transposase</fullName>
    </recommendedName>
</protein>
<keyword evidence="5" id="KW-0238">DNA-binding</keyword>
<dbReference type="PANTHER" id="PTHR46481:SF10">
    <property type="entry name" value="ZINC FINGER BED DOMAIN-CONTAINING PROTEIN 39"/>
    <property type="match status" value="1"/>
</dbReference>
<keyword evidence="6" id="KW-0539">Nucleus</keyword>
<dbReference type="GO" id="GO:0005634">
    <property type="term" value="C:nucleus"/>
    <property type="evidence" value="ECO:0007669"/>
    <property type="project" value="UniProtKB-SubCell"/>
</dbReference>
<evidence type="ECO:0000259" key="8">
    <source>
        <dbReference type="Pfam" id="PF05699"/>
    </source>
</evidence>
<feature type="compositionally biased region" description="Low complexity" evidence="7">
    <location>
        <begin position="41"/>
        <end position="58"/>
    </location>
</feature>
<evidence type="ECO:0000256" key="6">
    <source>
        <dbReference type="ARBA" id="ARBA00023242"/>
    </source>
</evidence>
<keyword evidence="4" id="KW-0862">Zinc</keyword>
<evidence type="ECO:0000256" key="3">
    <source>
        <dbReference type="ARBA" id="ARBA00022771"/>
    </source>
</evidence>
<reference evidence="10" key="1">
    <citation type="submission" date="2020-05" db="EMBL/GenBank/DDBJ databases">
        <title>WGS assembly of Panicum virgatum.</title>
        <authorList>
            <person name="Lovell J.T."/>
            <person name="Jenkins J."/>
            <person name="Shu S."/>
            <person name="Juenger T.E."/>
            <person name="Schmutz J."/>
        </authorList>
    </citation>
    <scope>NUCLEOTIDE SEQUENCE</scope>
    <source>
        <strain evidence="10">AP13</strain>
    </source>
</reference>
<evidence type="ECO:0000313" key="11">
    <source>
        <dbReference type="Proteomes" id="UP000823388"/>
    </source>
</evidence>
<dbReference type="Pfam" id="PF14372">
    <property type="entry name" value="hAT-like_RNase-H"/>
    <property type="match status" value="1"/>
</dbReference>
<dbReference type="InterPro" id="IPR012337">
    <property type="entry name" value="RNaseH-like_sf"/>
</dbReference>
<dbReference type="Pfam" id="PF05699">
    <property type="entry name" value="Dimer_Tnp_hAT"/>
    <property type="match status" value="1"/>
</dbReference>
<feature type="region of interest" description="Disordered" evidence="7">
    <location>
        <begin position="766"/>
        <end position="795"/>
    </location>
</feature>
<feature type="compositionally biased region" description="Acidic residues" evidence="7">
    <location>
        <begin position="91"/>
        <end position="102"/>
    </location>
</feature>
<evidence type="ECO:0000313" key="10">
    <source>
        <dbReference type="EMBL" id="KAG2589113.1"/>
    </source>
</evidence>
<evidence type="ECO:0000256" key="4">
    <source>
        <dbReference type="ARBA" id="ARBA00022833"/>
    </source>
</evidence>
<dbReference type="InterPro" id="IPR025525">
    <property type="entry name" value="hAT-like_transposase_RNase-H"/>
</dbReference>
<dbReference type="PANTHER" id="PTHR46481">
    <property type="entry name" value="ZINC FINGER BED DOMAIN-CONTAINING PROTEIN 4"/>
    <property type="match status" value="1"/>
</dbReference>
<keyword evidence="2" id="KW-0479">Metal-binding</keyword>
<feature type="compositionally biased region" description="Basic and acidic residues" evidence="7">
    <location>
        <begin position="766"/>
        <end position="778"/>
    </location>
</feature>
<feature type="domain" description="hAT-like transposase RNase-H fold" evidence="9">
    <location>
        <begin position="501"/>
        <end position="600"/>
    </location>
</feature>
<feature type="compositionally biased region" description="Acidic residues" evidence="7">
    <location>
        <begin position="779"/>
        <end position="795"/>
    </location>
</feature>
<dbReference type="AlphaFoldDB" id="A0A8T0RX86"/>
<keyword evidence="11" id="KW-1185">Reference proteome</keyword>
<feature type="region of interest" description="Disordered" evidence="7">
    <location>
        <begin position="1"/>
        <end position="106"/>
    </location>
</feature>
<sequence>MDPPPRPGRGRVKTKSVRRILDPSPPQPASNSGSKSERATTESVAASSTPASSSVNVETSGSGVGNGTQAMDVQIDEHNVAPATRAPEVVVVDDQDQEDEEGKDQVHLTGKRKKKCTSDVWNYFTKKIEIVEVDGKQYEQLWGYCDFPKCKQRYRAEGNHGTTGFKNHLRSAHGIVKGQQQLNVGKDVGTEITHIQPYKYDQEASLKKLNLAITMHEYPFNIVEHEYLVDFIKSLRPSFPIKSRVTIRKEIMEKFLEEKDRLYAYLKSMQCRFSATMDMWTSCQNKGYMCVTIHWIDDDWCMQKRIVGFFNVKGRHTGAKLSESFTEVMVKWYIENRLFALTLDNASSNEVAVQDIISDLKENGNGSIVCDGIFFHVRCACHILNLVARDGLKEISATIGKVKSLVLAVKGSPLQWEELMKCATESGLDTKRGISLDITTRWNSTYLMLRDALYYKDAFMRLKSSNRRRYAKISPSNAEWDKALTIFQCLKKFYDLTEILSGTSYPTANLFYKGFCDIKLLLDDWSFSNDATISAMAISMSEKFEKYWQQSNIALAVACFLDPRYKKKLIEYYMRKFYGDQYQVELDEFVSVVKKLYQFYTSSAPAPTKEKSKAAGPSSSSTADVLMENVDNDLEAFLYSQNQPGMIESNELEKYIAEPLLQIVGQFDILAWWKNKREEYPILTQIVRDVMAIQVSTVASESAFSAAGRVVDPYRNRLDPEIIEALICTKDWIAAARKDSRIVGSIVNDLDVETLSISMANKLKVEDKNKEGDEKQNEDGDMESDPDIMNDEDEL</sequence>